<dbReference type="OrthoDB" id="2157530at2759"/>
<dbReference type="PANTHER" id="PTHR24148">
    <property type="entry name" value="ANKYRIN REPEAT DOMAIN-CONTAINING PROTEIN 39 HOMOLOG-RELATED"/>
    <property type="match status" value="1"/>
</dbReference>
<dbReference type="GeneID" id="19469066"/>
<proteinExistence type="predicted"/>
<dbReference type="EMBL" id="KE145356">
    <property type="protein sequence ID" value="EPE34325.1"/>
    <property type="molecule type" value="Genomic_DNA"/>
</dbReference>
<dbReference type="KEGG" id="glz:GLAREA_10019"/>
<dbReference type="AlphaFoldDB" id="S3D9E2"/>
<dbReference type="HOGENOM" id="CLU_1815975_0_0_1"/>
<dbReference type="PANTHER" id="PTHR24148:SF64">
    <property type="entry name" value="HETEROKARYON INCOMPATIBILITY DOMAIN-CONTAINING PROTEIN"/>
    <property type="match status" value="1"/>
</dbReference>
<dbReference type="InterPro" id="IPR052895">
    <property type="entry name" value="HetReg/Transcr_Mod"/>
</dbReference>
<evidence type="ECO:0000313" key="1">
    <source>
        <dbReference type="EMBL" id="EPE34325.1"/>
    </source>
</evidence>
<sequence>MFSRSEVMQPFLGHSTVSGNVMEDLGVTIGKVHALTLLRSHAQKCESLMGFAHDDTSLRSLATDNVDRSATDPRDTIFALLGLSSYPESVTVDYSKSVRDIYVKATREMIIDTTGPSLNIICTTYRSDRPSDHDLPSWIPDF</sequence>
<evidence type="ECO:0000313" key="2">
    <source>
        <dbReference type="Proteomes" id="UP000016922"/>
    </source>
</evidence>
<protein>
    <submittedName>
        <fullName evidence="1">Uncharacterized protein</fullName>
    </submittedName>
</protein>
<gene>
    <name evidence="1" type="ORF">GLAREA_10019</name>
</gene>
<accession>S3D9E2</accession>
<name>S3D9E2_GLAL2</name>
<organism evidence="1 2">
    <name type="scientific">Glarea lozoyensis (strain ATCC 20868 / MF5171)</name>
    <dbReference type="NCBI Taxonomy" id="1116229"/>
    <lineage>
        <taxon>Eukaryota</taxon>
        <taxon>Fungi</taxon>
        <taxon>Dikarya</taxon>
        <taxon>Ascomycota</taxon>
        <taxon>Pezizomycotina</taxon>
        <taxon>Leotiomycetes</taxon>
        <taxon>Helotiales</taxon>
        <taxon>Helotiaceae</taxon>
        <taxon>Glarea</taxon>
    </lineage>
</organism>
<dbReference type="RefSeq" id="XP_008078260.1">
    <property type="nucleotide sequence ID" value="XM_008080069.1"/>
</dbReference>
<dbReference type="Proteomes" id="UP000016922">
    <property type="component" value="Unassembled WGS sequence"/>
</dbReference>
<reference evidence="1 2" key="1">
    <citation type="journal article" date="2013" name="BMC Genomics">
        <title>Genomics-driven discovery of the pneumocandin biosynthetic gene cluster in the fungus Glarea lozoyensis.</title>
        <authorList>
            <person name="Chen L."/>
            <person name="Yue Q."/>
            <person name="Zhang X."/>
            <person name="Xiang M."/>
            <person name="Wang C."/>
            <person name="Li S."/>
            <person name="Che Y."/>
            <person name="Ortiz-Lopez F.J."/>
            <person name="Bills G.F."/>
            <person name="Liu X."/>
            <person name="An Z."/>
        </authorList>
    </citation>
    <scope>NUCLEOTIDE SEQUENCE [LARGE SCALE GENOMIC DNA]</scope>
    <source>
        <strain evidence="2">ATCC 20868 / MF5171</strain>
    </source>
</reference>
<keyword evidence="2" id="KW-1185">Reference proteome</keyword>